<gene>
    <name evidence="2" type="ORF">P9H32_11080</name>
</gene>
<feature type="chain" id="PRO_5045411920" description="Glycoamylase-like domain-containing protein" evidence="1">
    <location>
        <begin position="21"/>
        <end position="442"/>
    </location>
</feature>
<feature type="signal peptide" evidence="1">
    <location>
        <begin position="1"/>
        <end position="20"/>
    </location>
</feature>
<evidence type="ECO:0000256" key="1">
    <source>
        <dbReference type="SAM" id="SignalP"/>
    </source>
</evidence>
<reference evidence="2 3" key="1">
    <citation type="journal article" date="2024" name="Appl. Environ. Microbiol.">
        <title>Pontiella agarivorans sp. nov., a novel marine anaerobic bacterium capable of degrading macroalgal polysaccharides and fixing nitrogen.</title>
        <authorList>
            <person name="Liu N."/>
            <person name="Kivenson V."/>
            <person name="Peng X."/>
            <person name="Cui Z."/>
            <person name="Lankiewicz T.S."/>
            <person name="Gosselin K.M."/>
            <person name="English C.J."/>
            <person name="Blair E.M."/>
            <person name="O'Malley M.A."/>
            <person name="Valentine D.L."/>
        </authorList>
    </citation>
    <scope>NUCLEOTIDE SEQUENCE [LARGE SCALE GENOMIC DNA]</scope>
    <source>
        <strain evidence="2 3">NLcol2</strain>
    </source>
</reference>
<evidence type="ECO:0000313" key="3">
    <source>
        <dbReference type="Proteomes" id="UP001290861"/>
    </source>
</evidence>
<comment type="caution">
    <text evidence="2">The sequence shown here is derived from an EMBL/GenBank/DDBJ whole genome shotgun (WGS) entry which is preliminary data.</text>
</comment>
<organism evidence="2 3">
    <name type="scientific">Pontiella agarivorans</name>
    <dbReference type="NCBI Taxonomy" id="3038953"/>
    <lineage>
        <taxon>Bacteria</taxon>
        <taxon>Pseudomonadati</taxon>
        <taxon>Kiritimatiellota</taxon>
        <taxon>Kiritimatiellia</taxon>
        <taxon>Kiritimatiellales</taxon>
        <taxon>Pontiellaceae</taxon>
        <taxon>Pontiella</taxon>
    </lineage>
</organism>
<dbReference type="RefSeq" id="WP_322608954.1">
    <property type="nucleotide sequence ID" value="NZ_JARVCO010000010.1"/>
</dbReference>
<sequence length="442" mass="50141">MTKRVAFLLAGTAFVSTVFSGLTEMVEPIDWSRFPAVNHSDSEFERGSKLLSNAARHSLQWAEAFYETGESGDRYLIKNKNVEWTIRPATSAALGLAIALKTGVAPESIGFSKEEITARTLKLIKGAASIHKANGGKWGDHWQSSLWAAQVGRAAWMLWDELDDETREMVAELVVYEANRNYKVRYWNGKGGDSKAEENSWDSMILQVAVAMMPNHPDAGEWKRKCSALLVGSYCRPSDMERTDFTVDGKTPAEWLDGYNIREDGIVINHHLIHNDYMASIAHLQMQGFMVFPLVGLPVPESVDFNFDVVYRTLATKEFVSPPFKEPGGSMFIPGSPEQYYPKGTDWSKYRYACFYGMDTLYDVLGYEAGLGEKASEWRRLRAERMLKMQARHEDGRLYAPGEYDTYKGVEQMVFWMMADAHLLQWLADCGVSFEQKNWLEE</sequence>
<keyword evidence="3" id="KW-1185">Reference proteome</keyword>
<protein>
    <recommendedName>
        <fullName evidence="4">Glycoamylase-like domain-containing protein</fullName>
    </recommendedName>
</protein>
<proteinExistence type="predicted"/>
<evidence type="ECO:0008006" key="4">
    <source>
        <dbReference type="Google" id="ProtNLM"/>
    </source>
</evidence>
<name>A0ABU5MY80_9BACT</name>
<dbReference type="Proteomes" id="UP001290861">
    <property type="component" value="Unassembled WGS sequence"/>
</dbReference>
<evidence type="ECO:0000313" key="2">
    <source>
        <dbReference type="EMBL" id="MDZ8119166.1"/>
    </source>
</evidence>
<keyword evidence="1" id="KW-0732">Signal</keyword>
<dbReference type="EMBL" id="JARVCO010000010">
    <property type="protein sequence ID" value="MDZ8119166.1"/>
    <property type="molecule type" value="Genomic_DNA"/>
</dbReference>
<accession>A0ABU5MY80</accession>